<dbReference type="AlphaFoldDB" id="M5FBM2"/>
<dbReference type="Proteomes" id="UP000012062">
    <property type="component" value="Unassembled WGS sequence"/>
</dbReference>
<name>M5FBM2_9HYPH</name>
<reference evidence="1 2" key="1">
    <citation type="submission" date="2013-02" db="EMBL/GenBank/DDBJ databases">
        <authorList>
            <person name="Genoscope - CEA"/>
        </authorList>
    </citation>
    <scope>NUCLEOTIDE SEQUENCE [LARGE SCALE GENOMIC DNA]</scope>
    <source>
        <strain evidence="1 2">STM 2683</strain>
    </source>
</reference>
<gene>
    <name evidence="1" type="ORF">MESS2_980018</name>
</gene>
<organism evidence="1 2">
    <name type="scientific">Mesorhizobium metallidurans STM 2683</name>
    <dbReference type="NCBI Taxonomy" id="1297569"/>
    <lineage>
        <taxon>Bacteria</taxon>
        <taxon>Pseudomonadati</taxon>
        <taxon>Pseudomonadota</taxon>
        <taxon>Alphaproteobacteria</taxon>
        <taxon>Hyphomicrobiales</taxon>
        <taxon>Phyllobacteriaceae</taxon>
        <taxon>Mesorhizobium</taxon>
    </lineage>
</organism>
<keyword evidence="2" id="KW-1185">Reference proteome</keyword>
<proteinExistence type="predicted"/>
<dbReference type="EMBL" id="CAUM01000170">
    <property type="protein sequence ID" value="CCV09296.1"/>
    <property type="molecule type" value="Genomic_DNA"/>
</dbReference>
<sequence>MSLAVLWADTAAGSAANASPSMVHHHDHAIELTIEVVVTAVAGAEDFARVIYAVKVHDLPRADLETAPAADANLAIYSRQIFRHPHGAVAGDEFGLHRKVFIFASSLLAPCNSA</sequence>
<evidence type="ECO:0000313" key="1">
    <source>
        <dbReference type="EMBL" id="CCV09296.1"/>
    </source>
</evidence>
<comment type="caution">
    <text evidence="1">The sequence shown here is derived from an EMBL/GenBank/DDBJ whole genome shotgun (WGS) entry which is preliminary data.</text>
</comment>
<evidence type="ECO:0000313" key="2">
    <source>
        <dbReference type="Proteomes" id="UP000012062"/>
    </source>
</evidence>
<accession>M5FBM2</accession>
<protein>
    <submittedName>
        <fullName evidence="1">Uncharacterized protein</fullName>
    </submittedName>
</protein>